<accession>A0A2G9SIY3</accession>
<dbReference type="GO" id="GO:0030155">
    <property type="term" value="P:regulation of cell adhesion"/>
    <property type="evidence" value="ECO:0007669"/>
    <property type="project" value="TreeGrafter"/>
</dbReference>
<dbReference type="Gene3D" id="2.60.40.10">
    <property type="entry name" value="Immunoglobulins"/>
    <property type="match status" value="3"/>
</dbReference>
<feature type="non-terminal residue" evidence="3">
    <location>
        <position position="1"/>
    </location>
</feature>
<proteinExistence type="predicted"/>
<feature type="domain" description="Fibronectin type-III" evidence="2">
    <location>
        <begin position="53"/>
        <end position="143"/>
    </location>
</feature>
<dbReference type="GO" id="GO:0005615">
    <property type="term" value="C:extracellular space"/>
    <property type="evidence" value="ECO:0007669"/>
    <property type="project" value="TreeGrafter"/>
</dbReference>
<dbReference type="PANTHER" id="PTHR46708:SF3">
    <property type="entry name" value="TENASCIN-X"/>
    <property type="match status" value="1"/>
</dbReference>
<dbReference type="OrthoDB" id="6130531at2759"/>
<dbReference type="Proteomes" id="UP000228934">
    <property type="component" value="Unassembled WGS sequence"/>
</dbReference>
<dbReference type="InterPro" id="IPR013783">
    <property type="entry name" value="Ig-like_fold"/>
</dbReference>
<dbReference type="InterPro" id="IPR003961">
    <property type="entry name" value="FN3_dom"/>
</dbReference>
<feature type="domain" description="Fibronectin type-III" evidence="2">
    <location>
        <begin position="155"/>
        <end position="240"/>
    </location>
</feature>
<feature type="non-terminal residue" evidence="3">
    <location>
        <position position="240"/>
    </location>
</feature>
<dbReference type="EMBL" id="KV924454">
    <property type="protein sequence ID" value="PIO40139.1"/>
    <property type="molecule type" value="Genomic_DNA"/>
</dbReference>
<dbReference type="PROSITE" id="PS50853">
    <property type="entry name" value="FN3"/>
    <property type="match status" value="2"/>
</dbReference>
<gene>
    <name evidence="3" type="ORF">AB205_0211440</name>
</gene>
<dbReference type="InterPro" id="IPR036116">
    <property type="entry name" value="FN3_sf"/>
</dbReference>
<dbReference type="Pfam" id="PF00041">
    <property type="entry name" value="fn3"/>
    <property type="match status" value="2"/>
</dbReference>
<sequence length="240" mass="26904">GRPQEIPLEGDVRSYDVKELRAGKKYKFILYGLTEGKRTKPVTAEISTEKSIPPRLESLSVSDILSDSLRLSWEVSGGEFDSFLLLYRDAEGKPKEDTLDGEQRKITIEDLKPGKKYKFILYGITGGKKSKAVTLETTTVPRKVVPTAASTLVTRLVNFKPSEVTKDSVTLTWLVEGNVPFEWIVLQYREPEGGIRELLIPGQDTFIIVQGLLPSQKYEFTVYGIKGNKRSESLSTEVQT</sequence>
<dbReference type="SMART" id="SM00060">
    <property type="entry name" value="FN3"/>
    <property type="match status" value="2"/>
</dbReference>
<dbReference type="InterPro" id="IPR050991">
    <property type="entry name" value="ECM_Regulatory_Proteins"/>
</dbReference>
<evidence type="ECO:0000313" key="4">
    <source>
        <dbReference type="Proteomes" id="UP000228934"/>
    </source>
</evidence>
<dbReference type="CDD" id="cd00063">
    <property type="entry name" value="FN3"/>
    <property type="match status" value="2"/>
</dbReference>
<name>A0A2G9SIY3_AQUCT</name>
<keyword evidence="4" id="KW-1185">Reference proteome</keyword>
<evidence type="ECO:0000256" key="1">
    <source>
        <dbReference type="ARBA" id="ARBA00022737"/>
    </source>
</evidence>
<dbReference type="AlphaFoldDB" id="A0A2G9SIY3"/>
<evidence type="ECO:0000259" key="2">
    <source>
        <dbReference type="PROSITE" id="PS50853"/>
    </source>
</evidence>
<evidence type="ECO:0000313" key="3">
    <source>
        <dbReference type="EMBL" id="PIO40139.1"/>
    </source>
</evidence>
<keyword evidence="1" id="KW-0677">Repeat</keyword>
<dbReference type="PANTHER" id="PTHR46708">
    <property type="entry name" value="TENASCIN"/>
    <property type="match status" value="1"/>
</dbReference>
<dbReference type="GO" id="GO:0031175">
    <property type="term" value="P:neuron projection development"/>
    <property type="evidence" value="ECO:0007669"/>
    <property type="project" value="TreeGrafter"/>
</dbReference>
<dbReference type="SUPFAM" id="SSF49265">
    <property type="entry name" value="Fibronectin type III"/>
    <property type="match status" value="3"/>
</dbReference>
<reference evidence="4" key="1">
    <citation type="journal article" date="2017" name="Nat. Commun.">
        <title>The North American bullfrog draft genome provides insight into hormonal regulation of long noncoding RNA.</title>
        <authorList>
            <person name="Hammond S.A."/>
            <person name="Warren R.L."/>
            <person name="Vandervalk B.P."/>
            <person name="Kucuk E."/>
            <person name="Khan H."/>
            <person name="Gibb E.A."/>
            <person name="Pandoh P."/>
            <person name="Kirk H."/>
            <person name="Zhao Y."/>
            <person name="Jones M."/>
            <person name="Mungall A.J."/>
            <person name="Coope R."/>
            <person name="Pleasance S."/>
            <person name="Moore R.A."/>
            <person name="Holt R.A."/>
            <person name="Round J.M."/>
            <person name="Ohora S."/>
            <person name="Walle B.V."/>
            <person name="Veldhoen N."/>
            <person name="Helbing C.C."/>
            <person name="Birol I."/>
        </authorList>
    </citation>
    <scope>NUCLEOTIDE SEQUENCE [LARGE SCALE GENOMIC DNA]</scope>
</reference>
<organism evidence="3 4">
    <name type="scientific">Aquarana catesbeiana</name>
    <name type="common">American bullfrog</name>
    <name type="synonym">Rana catesbeiana</name>
    <dbReference type="NCBI Taxonomy" id="8400"/>
    <lineage>
        <taxon>Eukaryota</taxon>
        <taxon>Metazoa</taxon>
        <taxon>Chordata</taxon>
        <taxon>Craniata</taxon>
        <taxon>Vertebrata</taxon>
        <taxon>Euteleostomi</taxon>
        <taxon>Amphibia</taxon>
        <taxon>Batrachia</taxon>
        <taxon>Anura</taxon>
        <taxon>Neobatrachia</taxon>
        <taxon>Ranoidea</taxon>
        <taxon>Ranidae</taxon>
        <taxon>Aquarana</taxon>
    </lineage>
</organism>
<protein>
    <recommendedName>
        <fullName evidence="2">Fibronectin type-III domain-containing protein</fullName>
    </recommendedName>
</protein>